<name>A0A2G2WXI0_CAPBA</name>
<dbReference type="AlphaFoldDB" id="A0A2G2WXI0"/>
<comment type="caution">
    <text evidence="2">The sequence shown here is derived from an EMBL/GenBank/DDBJ whole genome shotgun (WGS) entry which is preliminary data.</text>
</comment>
<feature type="domain" description="DUF1985" evidence="1">
    <location>
        <begin position="3"/>
        <end position="81"/>
    </location>
</feature>
<protein>
    <recommendedName>
        <fullName evidence="1">DUF1985 domain-containing protein</fullName>
    </recommendedName>
</protein>
<evidence type="ECO:0000259" key="1">
    <source>
        <dbReference type="Pfam" id="PF09331"/>
    </source>
</evidence>
<reference evidence="3" key="2">
    <citation type="journal article" date="2017" name="J. Anim. Genet.">
        <title>Multiple reference genome sequences of hot pepper reveal the massive evolution of plant disease resistance genes by retroduplication.</title>
        <authorList>
            <person name="Kim S."/>
            <person name="Park J."/>
            <person name="Yeom S.-I."/>
            <person name="Kim Y.-M."/>
            <person name="Seo E."/>
            <person name="Kim K.-T."/>
            <person name="Kim M.-S."/>
            <person name="Lee J.M."/>
            <person name="Cheong K."/>
            <person name="Shin H.-S."/>
            <person name="Kim S.-B."/>
            <person name="Han K."/>
            <person name="Lee J."/>
            <person name="Park M."/>
            <person name="Lee H.-A."/>
            <person name="Lee H.-Y."/>
            <person name="Lee Y."/>
            <person name="Oh S."/>
            <person name="Lee J.H."/>
            <person name="Choi E."/>
            <person name="Choi E."/>
            <person name="Lee S.E."/>
            <person name="Jeon J."/>
            <person name="Kim H."/>
            <person name="Choi G."/>
            <person name="Song H."/>
            <person name="Lee J."/>
            <person name="Lee S.-C."/>
            <person name="Kwon J.-K."/>
            <person name="Lee H.-Y."/>
            <person name="Koo N."/>
            <person name="Hong Y."/>
            <person name="Kim R.W."/>
            <person name="Kang W.-H."/>
            <person name="Huh J.H."/>
            <person name="Kang B.-C."/>
            <person name="Yang T.-J."/>
            <person name="Lee Y.-H."/>
            <person name="Bennetzen J.L."/>
            <person name="Choi D."/>
        </authorList>
    </citation>
    <scope>NUCLEOTIDE SEQUENCE [LARGE SCALE GENOMIC DNA]</scope>
    <source>
        <strain evidence="3">cv. PBC81</strain>
    </source>
</reference>
<organism evidence="2 3">
    <name type="scientific">Capsicum baccatum</name>
    <name type="common">Peruvian pepper</name>
    <dbReference type="NCBI Taxonomy" id="33114"/>
    <lineage>
        <taxon>Eukaryota</taxon>
        <taxon>Viridiplantae</taxon>
        <taxon>Streptophyta</taxon>
        <taxon>Embryophyta</taxon>
        <taxon>Tracheophyta</taxon>
        <taxon>Spermatophyta</taxon>
        <taxon>Magnoliopsida</taxon>
        <taxon>eudicotyledons</taxon>
        <taxon>Gunneridae</taxon>
        <taxon>Pentapetalae</taxon>
        <taxon>asterids</taxon>
        <taxon>lamiids</taxon>
        <taxon>Solanales</taxon>
        <taxon>Solanaceae</taxon>
        <taxon>Solanoideae</taxon>
        <taxon>Capsiceae</taxon>
        <taxon>Capsicum</taxon>
    </lineage>
</organism>
<evidence type="ECO:0000313" key="2">
    <source>
        <dbReference type="EMBL" id="PHT49879.1"/>
    </source>
</evidence>
<dbReference type="InterPro" id="IPR015410">
    <property type="entry name" value="DUF1985"/>
</dbReference>
<sequence>MYKEIDNDRDDIFVVNISGSELHFAEREFAAITGLKYGDESDFVEDFNTRSKLIDVYFNMTNQVNKAEFIRIFKVKNSETEKYLVNDEDVFMLP</sequence>
<accession>A0A2G2WXI0</accession>
<proteinExistence type="predicted"/>
<dbReference type="Pfam" id="PF09331">
    <property type="entry name" value="DUF1985"/>
    <property type="match status" value="1"/>
</dbReference>
<reference evidence="2 3" key="1">
    <citation type="journal article" date="2017" name="Genome Biol.">
        <title>New reference genome sequences of hot pepper reveal the massive evolution of plant disease-resistance genes by retroduplication.</title>
        <authorList>
            <person name="Kim S."/>
            <person name="Park J."/>
            <person name="Yeom S.I."/>
            <person name="Kim Y.M."/>
            <person name="Seo E."/>
            <person name="Kim K.T."/>
            <person name="Kim M.S."/>
            <person name="Lee J.M."/>
            <person name="Cheong K."/>
            <person name="Shin H.S."/>
            <person name="Kim S.B."/>
            <person name="Han K."/>
            <person name="Lee J."/>
            <person name="Park M."/>
            <person name="Lee H.A."/>
            <person name="Lee H.Y."/>
            <person name="Lee Y."/>
            <person name="Oh S."/>
            <person name="Lee J.H."/>
            <person name="Choi E."/>
            <person name="Choi E."/>
            <person name="Lee S.E."/>
            <person name="Jeon J."/>
            <person name="Kim H."/>
            <person name="Choi G."/>
            <person name="Song H."/>
            <person name="Lee J."/>
            <person name="Lee S.C."/>
            <person name="Kwon J.K."/>
            <person name="Lee H.Y."/>
            <person name="Koo N."/>
            <person name="Hong Y."/>
            <person name="Kim R.W."/>
            <person name="Kang W.H."/>
            <person name="Huh J.H."/>
            <person name="Kang B.C."/>
            <person name="Yang T.J."/>
            <person name="Lee Y.H."/>
            <person name="Bennetzen J.L."/>
            <person name="Choi D."/>
        </authorList>
    </citation>
    <scope>NUCLEOTIDE SEQUENCE [LARGE SCALE GENOMIC DNA]</scope>
    <source>
        <strain evidence="3">cv. PBC81</strain>
    </source>
</reference>
<evidence type="ECO:0000313" key="3">
    <source>
        <dbReference type="Proteomes" id="UP000224567"/>
    </source>
</evidence>
<gene>
    <name evidence="2" type="ORF">CQW23_09626</name>
</gene>
<dbReference type="OrthoDB" id="1194650at2759"/>
<dbReference type="Proteomes" id="UP000224567">
    <property type="component" value="Unassembled WGS sequence"/>
</dbReference>
<dbReference type="EMBL" id="MLFT02000004">
    <property type="protein sequence ID" value="PHT49879.1"/>
    <property type="molecule type" value="Genomic_DNA"/>
</dbReference>
<keyword evidence="3" id="KW-1185">Reference proteome</keyword>